<dbReference type="InterPro" id="IPR021519">
    <property type="entry name" value="DUF3182"/>
</dbReference>
<evidence type="ECO:0000313" key="1">
    <source>
        <dbReference type="EMBL" id="EQB07984.1"/>
    </source>
</evidence>
<dbReference type="AlphaFoldDB" id="T0IE93"/>
<reference evidence="1 2" key="1">
    <citation type="journal article" date="2013" name="Genome Announc.">
        <title>Genome Sequence of Novosphingobium lindaniclasticum LE124T, Isolated from a Hexachlorocyclohexane Dumpsite.</title>
        <authorList>
            <person name="Saxena A."/>
            <person name="Nayyar N."/>
            <person name="Sangwan N."/>
            <person name="Kumari R."/>
            <person name="Khurana J.P."/>
            <person name="Lal R."/>
        </authorList>
    </citation>
    <scope>NUCLEOTIDE SEQUENCE [LARGE SCALE GENOMIC DNA]</scope>
    <source>
        <strain evidence="1 2">LE124</strain>
    </source>
</reference>
<comment type="caution">
    <text evidence="1">The sequence shown here is derived from an EMBL/GenBank/DDBJ whole genome shotgun (WGS) entry which is preliminary data.</text>
</comment>
<dbReference type="EMBL" id="ATHL01000151">
    <property type="protein sequence ID" value="EQB07984.1"/>
    <property type="molecule type" value="Genomic_DNA"/>
</dbReference>
<evidence type="ECO:0008006" key="3">
    <source>
        <dbReference type="Google" id="ProtNLM"/>
    </source>
</evidence>
<keyword evidence="2" id="KW-1185">Reference proteome</keyword>
<sequence>MRWPAGGGDYFVPRDTLLVEEAHALGITRDTQFFGGAVPHRFVASKAISHGLISADARAPEGWQAGLAVHLGNAVLRGYTAFAVEDARIAGQLMLKHGTARLKEVEATSGQGQTVVASEQELEAALAAIDPARIEAGGLVIEENLCEVETYSIGTIGLPGRRDAPSASAVRSFAYWGTQRLTRNNRGEAAYGGSRLHVVRGGFEELQRELLSHDRAEAVRKALLYDRAVFAAYPALFASRRNYDVAEGTDAGGRIRIGVLEQSWRIGGATGAEIAACQYLEAHPEKAGVTCATVEIYGNPHAAPPDAAVYYAGVDPVAGPLTKYAQIIE</sequence>
<organism evidence="1 2">
    <name type="scientific">Novosphingobium lindaniclasticum LE124</name>
    <dbReference type="NCBI Taxonomy" id="1096930"/>
    <lineage>
        <taxon>Bacteria</taxon>
        <taxon>Pseudomonadati</taxon>
        <taxon>Pseudomonadota</taxon>
        <taxon>Alphaproteobacteria</taxon>
        <taxon>Sphingomonadales</taxon>
        <taxon>Sphingomonadaceae</taxon>
        <taxon>Novosphingobium</taxon>
    </lineage>
</organism>
<dbReference type="PATRIC" id="fig|1096930.3.peg.4311"/>
<dbReference type="Pfam" id="PF11379">
    <property type="entry name" value="DUF3182"/>
    <property type="match status" value="1"/>
</dbReference>
<proteinExistence type="predicted"/>
<gene>
    <name evidence="1" type="ORF">L284_21930</name>
</gene>
<evidence type="ECO:0000313" key="2">
    <source>
        <dbReference type="Proteomes" id="UP000015527"/>
    </source>
</evidence>
<dbReference type="Proteomes" id="UP000015527">
    <property type="component" value="Unassembled WGS sequence"/>
</dbReference>
<dbReference type="eggNOG" id="ENOG502Z7TD">
    <property type="taxonomic scope" value="Bacteria"/>
</dbReference>
<protein>
    <recommendedName>
        <fullName evidence="3">Biotin carboxylase</fullName>
    </recommendedName>
</protein>
<accession>T0IE93</accession>
<name>T0IE93_9SPHN</name>